<dbReference type="Proteomes" id="UP001187734">
    <property type="component" value="Unassembled WGS sequence"/>
</dbReference>
<protein>
    <recommendedName>
        <fullName evidence="4">Hypersensitive response-inducing protein</fullName>
    </recommendedName>
</protein>
<feature type="signal peptide" evidence="1">
    <location>
        <begin position="1"/>
        <end position="16"/>
    </location>
</feature>
<organism evidence="2 3">
    <name type="scientific">Fusarium torulosum</name>
    <dbReference type="NCBI Taxonomy" id="33205"/>
    <lineage>
        <taxon>Eukaryota</taxon>
        <taxon>Fungi</taxon>
        <taxon>Dikarya</taxon>
        <taxon>Ascomycota</taxon>
        <taxon>Pezizomycotina</taxon>
        <taxon>Sordariomycetes</taxon>
        <taxon>Hypocreomycetidae</taxon>
        <taxon>Hypocreales</taxon>
        <taxon>Nectriaceae</taxon>
        <taxon>Fusarium</taxon>
    </lineage>
</organism>
<comment type="caution">
    <text evidence="2">The sequence shown here is derived from an EMBL/GenBank/DDBJ whole genome shotgun (WGS) entry which is preliminary data.</text>
</comment>
<keyword evidence="3" id="KW-1185">Reference proteome</keyword>
<feature type="chain" id="PRO_5042263782" description="Hypersensitive response-inducing protein" evidence="1">
    <location>
        <begin position="17"/>
        <end position="142"/>
    </location>
</feature>
<evidence type="ECO:0008006" key="4">
    <source>
        <dbReference type="Google" id="ProtNLM"/>
    </source>
</evidence>
<accession>A0AAE8LXJ0</accession>
<keyword evidence="1" id="KW-0732">Signal</keyword>
<evidence type="ECO:0000313" key="2">
    <source>
        <dbReference type="EMBL" id="SPJ70414.1"/>
    </source>
</evidence>
<dbReference type="AlphaFoldDB" id="A0AAE8LXJ0"/>
<name>A0AAE8LXJ0_9HYPO</name>
<evidence type="ECO:0000256" key="1">
    <source>
        <dbReference type="SAM" id="SignalP"/>
    </source>
</evidence>
<dbReference type="EMBL" id="ONZP01000010">
    <property type="protein sequence ID" value="SPJ70414.1"/>
    <property type="molecule type" value="Genomic_DNA"/>
</dbReference>
<sequence length="142" mass="15545">MKFFATVLAAASAVSAAYPVFEVREFSAGCIPHSAQCKYSFEVIQAGTMESWEGHPVHCTALVQSNNGLLPNVKEAKCGDDSSRTFDIVRSKKGLTFSVSQPVSPISNTTAKHFIPNKELWVSKQPNAEVQAYKGPKDFKLY</sequence>
<gene>
    <name evidence="2" type="ORF">FTOL_00142</name>
</gene>
<reference evidence="2" key="1">
    <citation type="submission" date="2018-03" db="EMBL/GenBank/DDBJ databases">
        <authorList>
            <person name="Guldener U."/>
        </authorList>
    </citation>
    <scope>NUCLEOTIDE SEQUENCE</scope>
</reference>
<proteinExistence type="predicted"/>
<evidence type="ECO:0000313" key="3">
    <source>
        <dbReference type="Proteomes" id="UP001187734"/>
    </source>
</evidence>